<dbReference type="SMART" id="SM00322">
    <property type="entry name" value="KH"/>
    <property type="match status" value="1"/>
</dbReference>
<feature type="domain" description="KH type-2" evidence="10">
    <location>
        <begin position="39"/>
        <end position="111"/>
    </location>
</feature>
<proteinExistence type="inferred from homology"/>
<dbReference type="PANTHER" id="PTHR11760:SF19">
    <property type="entry name" value="SMALL RIBOSOMAL SUBUNIT PROTEIN US3C"/>
    <property type="match status" value="1"/>
</dbReference>
<accession>A0A0G0XR26</accession>
<dbReference type="EMBL" id="LCAW01000007">
    <property type="protein sequence ID" value="KKR99355.1"/>
    <property type="molecule type" value="Genomic_DNA"/>
</dbReference>
<dbReference type="InterPro" id="IPR009019">
    <property type="entry name" value="KH_sf_prok-type"/>
</dbReference>
<evidence type="ECO:0000256" key="1">
    <source>
        <dbReference type="ARBA" id="ARBA00010761"/>
    </source>
</evidence>
<comment type="subunit">
    <text evidence="8">Part of the 30S ribosomal subunit. Forms a tight complex with proteins S10 and S14.</text>
</comment>
<dbReference type="Pfam" id="PF00189">
    <property type="entry name" value="Ribosomal_S3_C"/>
    <property type="match status" value="1"/>
</dbReference>
<sequence length="221" mass="24974">MGQKIHPKLFRLSTIYTWDSKWFGGKKNYIAQLQDDIHVREFLVKELREAGVDLVEIDRNANKMTVTIHAAKPGVVIGRSGAGIEDLRKKVQKEFFRGRRMNIIINVQEISQPSLSAQVIGLQIAQDIERRLPFRRSMKMAAERVMKSGAKGVKIMVAGRLNGADIARREQIIQGSIPLHNLRADVNFARVRANTIFGVIGIKVWIYRGEVFDGEPNAKTV</sequence>
<evidence type="ECO:0000256" key="2">
    <source>
        <dbReference type="ARBA" id="ARBA00022730"/>
    </source>
</evidence>
<evidence type="ECO:0000256" key="7">
    <source>
        <dbReference type="ARBA" id="ARBA00035257"/>
    </source>
</evidence>
<gene>
    <name evidence="8" type="primary">rpsC</name>
    <name evidence="11" type="ORF">UU50_C0007G0043</name>
</gene>
<evidence type="ECO:0000256" key="9">
    <source>
        <dbReference type="RuleBase" id="RU003624"/>
    </source>
</evidence>
<dbReference type="AlphaFoldDB" id="A0A0G0XR26"/>
<dbReference type="InterPro" id="IPR015946">
    <property type="entry name" value="KH_dom-like_a/b"/>
</dbReference>
<dbReference type="InterPro" id="IPR005704">
    <property type="entry name" value="Ribosomal_uS3_bac-typ"/>
</dbReference>
<dbReference type="SUPFAM" id="SSF54814">
    <property type="entry name" value="Prokaryotic type KH domain (KH-domain type II)"/>
    <property type="match status" value="1"/>
</dbReference>
<dbReference type="FunFam" id="3.30.300.20:FF:000001">
    <property type="entry name" value="30S ribosomal protein S3"/>
    <property type="match status" value="1"/>
</dbReference>
<keyword evidence="2 8" id="KW-0699">rRNA-binding</keyword>
<evidence type="ECO:0000256" key="3">
    <source>
        <dbReference type="ARBA" id="ARBA00022884"/>
    </source>
</evidence>
<evidence type="ECO:0000313" key="11">
    <source>
        <dbReference type="EMBL" id="KKR99355.1"/>
    </source>
</evidence>
<evidence type="ECO:0000259" key="10">
    <source>
        <dbReference type="PROSITE" id="PS50823"/>
    </source>
</evidence>
<name>A0A0G0XR26_9BACT</name>
<dbReference type="PATRIC" id="fig|1618983.3.peg.388"/>
<evidence type="ECO:0000256" key="4">
    <source>
        <dbReference type="ARBA" id="ARBA00022980"/>
    </source>
</evidence>
<dbReference type="Pfam" id="PF07650">
    <property type="entry name" value="KH_2"/>
    <property type="match status" value="1"/>
</dbReference>
<dbReference type="PROSITE" id="PS00548">
    <property type="entry name" value="RIBOSOMAL_S3"/>
    <property type="match status" value="1"/>
</dbReference>
<reference evidence="11 12" key="1">
    <citation type="journal article" date="2015" name="Nature">
        <title>rRNA introns, odd ribosomes, and small enigmatic genomes across a large radiation of phyla.</title>
        <authorList>
            <person name="Brown C.T."/>
            <person name="Hug L.A."/>
            <person name="Thomas B.C."/>
            <person name="Sharon I."/>
            <person name="Castelle C.J."/>
            <person name="Singh A."/>
            <person name="Wilkins M.J."/>
            <person name="Williams K.H."/>
            <person name="Banfield J.F."/>
        </authorList>
    </citation>
    <scope>NUCLEOTIDE SEQUENCE [LARGE SCALE GENOMIC DNA]</scope>
</reference>
<dbReference type="SUPFAM" id="SSF54821">
    <property type="entry name" value="Ribosomal protein S3 C-terminal domain"/>
    <property type="match status" value="1"/>
</dbReference>
<evidence type="ECO:0000256" key="8">
    <source>
        <dbReference type="HAMAP-Rule" id="MF_01309"/>
    </source>
</evidence>
<dbReference type="PROSITE" id="PS50823">
    <property type="entry name" value="KH_TYPE_2"/>
    <property type="match status" value="1"/>
</dbReference>
<dbReference type="Gene3D" id="3.30.300.20">
    <property type="match status" value="1"/>
</dbReference>
<dbReference type="GO" id="GO:0022627">
    <property type="term" value="C:cytosolic small ribosomal subunit"/>
    <property type="evidence" value="ECO:0007669"/>
    <property type="project" value="TreeGrafter"/>
</dbReference>
<dbReference type="Gene3D" id="3.30.1140.32">
    <property type="entry name" value="Ribosomal protein S3, C-terminal domain"/>
    <property type="match status" value="1"/>
</dbReference>
<dbReference type="GO" id="GO:0003735">
    <property type="term" value="F:structural constituent of ribosome"/>
    <property type="evidence" value="ECO:0007669"/>
    <property type="project" value="InterPro"/>
</dbReference>
<dbReference type="InterPro" id="IPR036419">
    <property type="entry name" value="Ribosomal_S3_C_sf"/>
</dbReference>
<dbReference type="GO" id="GO:0003729">
    <property type="term" value="F:mRNA binding"/>
    <property type="evidence" value="ECO:0007669"/>
    <property type="project" value="UniProtKB-UniRule"/>
</dbReference>
<dbReference type="HAMAP" id="MF_01309_B">
    <property type="entry name" value="Ribosomal_uS3_B"/>
    <property type="match status" value="1"/>
</dbReference>
<dbReference type="GO" id="GO:0019843">
    <property type="term" value="F:rRNA binding"/>
    <property type="evidence" value="ECO:0007669"/>
    <property type="project" value="UniProtKB-UniRule"/>
</dbReference>
<dbReference type="InterPro" id="IPR057258">
    <property type="entry name" value="Ribosomal_uS3"/>
</dbReference>
<keyword evidence="5 8" id="KW-0687">Ribonucleoprotein</keyword>
<dbReference type="InterPro" id="IPR004044">
    <property type="entry name" value="KH_dom_type_2"/>
</dbReference>
<keyword evidence="4 8" id="KW-0689">Ribosomal protein</keyword>
<comment type="function">
    <text evidence="6 8">Binds the lower part of the 30S subunit head. Binds mRNA in the 70S ribosome, positioning it for translation.</text>
</comment>
<dbReference type="InterPro" id="IPR004087">
    <property type="entry name" value="KH_dom"/>
</dbReference>
<evidence type="ECO:0000313" key="12">
    <source>
        <dbReference type="Proteomes" id="UP000033930"/>
    </source>
</evidence>
<dbReference type="CDD" id="cd02412">
    <property type="entry name" value="KH-II_30S_S3"/>
    <property type="match status" value="1"/>
</dbReference>
<evidence type="ECO:0000256" key="5">
    <source>
        <dbReference type="ARBA" id="ARBA00023274"/>
    </source>
</evidence>
<dbReference type="GO" id="GO:0006412">
    <property type="term" value="P:translation"/>
    <property type="evidence" value="ECO:0007669"/>
    <property type="project" value="UniProtKB-UniRule"/>
</dbReference>
<comment type="similarity">
    <text evidence="1 8 9">Belongs to the universal ribosomal protein uS3 family.</text>
</comment>
<evidence type="ECO:0000256" key="6">
    <source>
        <dbReference type="ARBA" id="ARBA00024998"/>
    </source>
</evidence>
<comment type="caution">
    <text evidence="11">The sequence shown here is derived from an EMBL/GenBank/DDBJ whole genome shotgun (WGS) entry which is preliminary data.</text>
</comment>
<dbReference type="InterPro" id="IPR018280">
    <property type="entry name" value="Ribosomal_uS3_CS"/>
</dbReference>
<dbReference type="InterPro" id="IPR001351">
    <property type="entry name" value="Ribosomal_uS3_C"/>
</dbReference>
<keyword evidence="3 8" id="KW-0694">RNA-binding</keyword>
<organism evidence="11 12">
    <name type="scientific">Candidatus Uhrbacteria bacterium GW2011_GWC1_41_20</name>
    <dbReference type="NCBI Taxonomy" id="1618983"/>
    <lineage>
        <taxon>Bacteria</taxon>
        <taxon>Candidatus Uhriibacteriota</taxon>
    </lineage>
</organism>
<dbReference type="NCBIfam" id="TIGR01009">
    <property type="entry name" value="rpsC_bact"/>
    <property type="match status" value="1"/>
</dbReference>
<dbReference type="Proteomes" id="UP000033930">
    <property type="component" value="Unassembled WGS sequence"/>
</dbReference>
<protein>
    <recommendedName>
        <fullName evidence="7 8">Small ribosomal subunit protein uS3</fullName>
    </recommendedName>
</protein>
<dbReference type="PANTHER" id="PTHR11760">
    <property type="entry name" value="30S/40S RIBOSOMAL PROTEIN S3"/>
    <property type="match status" value="1"/>
</dbReference>